<feature type="compositionally biased region" description="Polar residues" evidence="6">
    <location>
        <begin position="305"/>
        <end position="315"/>
    </location>
</feature>
<feature type="transmembrane region" description="Helical" evidence="7">
    <location>
        <begin position="374"/>
        <end position="396"/>
    </location>
</feature>
<keyword evidence="5 7" id="KW-0472">Membrane</keyword>
<feature type="transmembrane region" description="Helical" evidence="7">
    <location>
        <begin position="216"/>
        <end position="241"/>
    </location>
</feature>
<organism evidence="8 9">
    <name type="scientific">Actinia tenebrosa</name>
    <name type="common">Australian red waratah sea anemone</name>
    <dbReference type="NCBI Taxonomy" id="6105"/>
    <lineage>
        <taxon>Eukaryota</taxon>
        <taxon>Metazoa</taxon>
        <taxon>Cnidaria</taxon>
        <taxon>Anthozoa</taxon>
        <taxon>Hexacorallia</taxon>
        <taxon>Actiniaria</taxon>
        <taxon>Actiniidae</taxon>
        <taxon>Actinia</taxon>
    </lineage>
</organism>
<evidence type="ECO:0000256" key="4">
    <source>
        <dbReference type="ARBA" id="ARBA00022989"/>
    </source>
</evidence>
<evidence type="ECO:0000313" key="8">
    <source>
        <dbReference type="Proteomes" id="UP000515163"/>
    </source>
</evidence>
<comment type="similarity">
    <text evidence="2">Belongs to the autoinducer-2 exporter (AI-2E) (TC 2.A.86) family.</text>
</comment>
<dbReference type="KEGG" id="aten:116302994"/>
<feature type="region of interest" description="Disordered" evidence="6">
    <location>
        <begin position="281"/>
        <end position="328"/>
    </location>
</feature>
<gene>
    <name evidence="9" type="primary">LOC116302994</name>
</gene>
<dbReference type="OrthoDB" id="5970161at2759"/>
<comment type="subcellular location">
    <subcellularLocation>
        <location evidence="1">Membrane</location>
        <topology evidence="1">Multi-pass membrane protein</topology>
    </subcellularLocation>
</comment>
<feature type="transmembrane region" description="Helical" evidence="7">
    <location>
        <begin position="711"/>
        <end position="731"/>
    </location>
</feature>
<feature type="transmembrane region" description="Helical" evidence="7">
    <location>
        <begin position="766"/>
        <end position="788"/>
    </location>
</feature>
<dbReference type="InterPro" id="IPR002549">
    <property type="entry name" value="AI-2E-like"/>
</dbReference>
<dbReference type="FunCoup" id="A0A6P8IP97">
    <property type="interactions" value="983"/>
</dbReference>
<dbReference type="PANTHER" id="PTHR21716:SF4">
    <property type="entry name" value="TRANSMEMBRANE PROTEIN 245"/>
    <property type="match status" value="1"/>
</dbReference>
<dbReference type="InParanoid" id="A0A6P8IP97"/>
<evidence type="ECO:0000256" key="6">
    <source>
        <dbReference type="SAM" id="MobiDB-lite"/>
    </source>
</evidence>
<feature type="transmembrane region" description="Helical" evidence="7">
    <location>
        <begin position="800"/>
        <end position="828"/>
    </location>
</feature>
<accession>A0A6P8IP97</accession>
<dbReference type="GO" id="GO:0016020">
    <property type="term" value="C:membrane"/>
    <property type="evidence" value="ECO:0007669"/>
    <property type="project" value="UniProtKB-SubCell"/>
</dbReference>
<dbReference type="RefSeq" id="XP_031568295.1">
    <property type="nucleotide sequence ID" value="XM_031712435.1"/>
</dbReference>
<evidence type="ECO:0000313" key="9">
    <source>
        <dbReference type="RefSeq" id="XP_031568295.1"/>
    </source>
</evidence>
<feature type="transmembrane region" description="Helical" evidence="7">
    <location>
        <begin position="444"/>
        <end position="466"/>
    </location>
</feature>
<dbReference type="Proteomes" id="UP000515163">
    <property type="component" value="Unplaced"/>
</dbReference>
<evidence type="ECO:0000256" key="5">
    <source>
        <dbReference type="ARBA" id="ARBA00023136"/>
    </source>
</evidence>
<name>A0A6P8IP97_ACTTE</name>
<feature type="transmembrane region" description="Helical" evidence="7">
    <location>
        <begin position="648"/>
        <end position="667"/>
    </location>
</feature>
<feature type="transmembrane region" description="Helical" evidence="7">
    <location>
        <begin position="130"/>
        <end position="149"/>
    </location>
</feature>
<evidence type="ECO:0000256" key="1">
    <source>
        <dbReference type="ARBA" id="ARBA00004141"/>
    </source>
</evidence>
<protein>
    <submittedName>
        <fullName evidence="9">Transmembrane protein 245-like</fullName>
    </submittedName>
</protein>
<dbReference type="GeneID" id="116302994"/>
<feature type="transmembrane region" description="Helical" evidence="7">
    <location>
        <begin position="679"/>
        <end position="699"/>
    </location>
</feature>
<evidence type="ECO:0000256" key="3">
    <source>
        <dbReference type="ARBA" id="ARBA00022692"/>
    </source>
</evidence>
<proteinExistence type="inferred from homology"/>
<feature type="transmembrane region" description="Helical" evidence="7">
    <location>
        <begin position="177"/>
        <end position="196"/>
    </location>
</feature>
<evidence type="ECO:0000256" key="7">
    <source>
        <dbReference type="SAM" id="Phobius"/>
    </source>
</evidence>
<keyword evidence="4 7" id="KW-1133">Transmembrane helix</keyword>
<dbReference type="PANTHER" id="PTHR21716">
    <property type="entry name" value="TRANSMEMBRANE PROTEIN"/>
    <property type="match status" value="1"/>
</dbReference>
<feature type="transmembrane region" description="Helical" evidence="7">
    <location>
        <begin position="737"/>
        <end position="759"/>
    </location>
</feature>
<feature type="transmembrane region" description="Helical" evidence="7">
    <location>
        <begin position="343"/>
        <end position="362"/>
    </location>
</feature>
<keyword evidence="3 7" id="KW-0812">Transmembrane</keyword>
<feature type="transmembrane region" description="Helical" evidence="7">
    <location>
        <begin position="37"/>
        <end position="58"/>
    </location>
</feature>
<feature type="transmembrane region" description="Helical" evidence="7">
    <location>
        <begin position="620"/>
        <end position="641"/>
    </location>
</feature>
<dbReference type="AlphaFoldDB" id="A0A6P8IP97"/>
<feature type="transmembrane region" description="Helical" evidence="7">
    <location>
        <begin position="64"/>
        <end position="81"/>
    </location>
</feature>
<keyword evidence="8" id="KW-1185">Reference proteome</keyword>
<feature type="compositionally biased region" description="Basic and acidic residues" evidence="6">
    <location>
        <begin position="294"/>
        <end position="304"/>
    </location>
</feature>
<sequence length="880" mass="97012">MANLKSAGRQSSFEHFSPFNAVLNSVGAQHEKALKQAFYNTVALVFVLAGGAAGVAVYFVLGPFLKPLLWAGLCGAFLHPFKRTMTGIFRKWLSSLRSSSTPLVVGAAVVPFQLVNNCSDIVGGFIAKRLRLILILTLLAPFLYGLYVFRPFLEILSFLYQVCSALYVFMDYFSNPFAVWSIIIAYSIALISWWTPSSSHTMRILSFPVWMTFVNYLASIAGVYRVPLFLVIVSLTVVGFVTDATGSKDQVDGSCPKDEPNKRSSIIEGLSVAASVLSPVSYDSDESSTSNIEDILKPSPDKINETPQSAMPTDSTDGRETRLQRIRRQNRPRLSMKKKFKKASYIYFVALIWGILLMRVWMHVWILQLLPIPFAIYLIKLAVIWSGAWAYVLEFLSRWHERLREWTGQRKDAIMPAPIRGMVKLVMRGDQKVNSLMEKSIDNLMSVFMVIGLVIVSITVTVLLAVQVHHESVHLVTVTGNLVNDVMAKNPQLLKWISENSEFKKTLDSAVERGYILGRKWIAAKVGTYLGDGSGNTTLLQQSVLEVTDRFYHAWMALGNSSVNKIANGSVGWTKNTANETAADLSWGNVVSLITKLDFKVLFSVVKENLGILMSLLESVYMILKGNLTMVFNLVTMVLSLVFFSGTYVLNTGLSMIVFVTALFYLLSTSGDQYKPVEWFGQMLASGTAGFGESLFKAIRDVFGAALKMATFYGLYTWFTHTLFGINIVFIPSAIAAVAAVVPFIGTYWAAIPGVLELWLVQDEGVLAIILAICHILPISFVDTAIYSEISGGGHPYLTGLAVAGGIYCVGLEGAIIGPIVLCCLIVACQVYGSMLAETSPTSAESTIMSPVEGERVVKLRGLEDQYKKTPLQKQTPHSE</sequence>
<reference evidence="9" key="1">
    <citation type="submission" date="2025-08" db="UniProtKB">
        <authorList>
            <consortium name="RefSeq"/>
        </authorList>
    </citation>
    <scope>IDENTIFICATION</scope>
    <source>
        <tissue evidence="9">Tentacle</tissue>
    </source>
</reference>
<evidence type="ECO:0000256" key="2">
    <source>
        <dbReference type="ARBA" id="ARBA00009773"/>
    </source>
</evidence>